<organism evidence="8 9">
    <name type="scientific">Tissierella simiarum</name>
    <dbReference type="NCBI Taxonomy" id="2841534"/>
    <lineage>
        <taxon>Bacteria</taxon>
        <taxon>Bacillati</taxon>
        <taxon>Bacillota</taxon>
        <taxon>Tissierellia</taxon>
        <taxon>Tissierellales</taxon>
        <taxon>Tissierellaceae</taxon>
        <taxon>Tissierella</taxon>
    </lineage>
</organism>
<evidence type="ECO:0000256" key="2">
    <source>
        <dbReference type="ARBA" id="ARBA00022692"/>
    </source>
</evidence>
<feature type="coiled-coil region" evidence="5">
    <location>
        <begin position="62"/>
        <end position="110"/>
    </location>
</feature>
<feature type="transmembrane region" description="Helical" evidence="6">
    <location>
        <begin position="39"/>
        <end position="60"/>
    </location>
</feature>
<gene>
    <name evidence="8" type="ORF">KQI42_16665</name>
</gene>
<keyword evidence="4 6" id="KW-0472">Membrane</keyword>
<evidence type="ECO:0000256" key="1">
    <source>
        <dbReference type="ARBA" id="ARBA00022475"/>
    </source>
</evidence>
<keyword evidence="3 6" id="KW-1133">Transmembrane helix</keyword>
<dbReference type="PANTHER" id="PTHR41335:SF1">
    <property type="entry name" value="MEMBRANE PROTEIN"/>
    <property type="match status" value="1"/>
</dbReference>
<feature type="domain" description="Lipopolysaccharide assembly protein A" evidence="7">
    <location>
        <begin position="21"/>
        <end position="83"/>
    </location>
</feature>
<comment type="caution">
    <text evidence="8">The sequence shown here is derived from an EMBL/GenBank/DDBJ whole genome shotgun (WGS) entry which is preliminary data.</text>
</comment>
<evidence type="ECO:0000259" key="7">
    <source>
        <dbReference type="Pfam" id="PF06305"/>
    </source>
</evidence>
<dbReference type="Pfam" id="PF06305">
    <property type="entry name" value="LapA_dom"/>
    <property type="match status" value="1"/>
</dbReference>
<dbReference type="InterPro" id="IPR010445">
    <property type="entry name" value="LapA_dom"/>
</dbReference>
<protein>
    <submittedName>
        <fullName evidence="8">DUF1049 domain-containing protein</fullName>
    </submittedName>
</protein>
<sequence>MEKGFIFSLIFAAIVAIFALNNGDKVLIDFIFTKVEISQAIIIFASAILGAVVVALLGWVNNLKFKKEIKDLNKKLNSIEEERNKLTIMIGEKEDEIRELKNNKMTDSNNEEIDNIN</sequence>
<keyword evidence="1" id="KW-1003">Cell membrane</keyword>
<dbReference type="EMBL" id="JAHLPM010000017">
    <property type="protein sequence ID" value="MBU5439649.1"/>
    <property type="molecule type" value="Genomic_DNA"/>
</dbReference>
<proteinExistence type="predicted"/>
<evidence type="ECO:0000313" key="9">
    <source>
        <dbReference type="Proteomes" id="UP000749471"/>
    </source>
</evidence>
<evidence type="ECO:0000313" key="8">
    <source>
        <dbReference type="EMBL" id="MBU5439649.1"/>
    </source>
</evidence>
<dbReference type="PANTHER" id="PTHR41335">
    <property type="entry name" value="MEMBRANE PROTEIN-RELATED"/>
    <property type="match status" value="1"/>
</dbReference>
<dbReference type="Proteomes" id="UP000749471">
    <property type="component" value="Unassembled WGS sequence"/>
</dbReference>
<accession>A0ABS6E9Q0</accession>
<reference evidence="8 9" key="1">
    <citation type="submission" date="2021-06" db="EMBL/GenBank/DDBJ databases">
        <authorList>
            <person name="Sun Q."/>
            <person name="Li D."/>
        </authorList>
    </citation>
    <scope>NUCLEOTIDE SEQUENCE [LARGE SCALE GENOMIC DNA]</scope>
    <source>
        <strain evidence="8 9">MSJ-40</strain>
    </source>
</reference>
<evidence type="ECO:0000256" key="6">
    <source>
        <dbReference type="SAM" id="Phobius"/>
    </source>
</evidence>
<evidence type="ECO:0000256" key="4">
    <source>
        <dbReference type="ARBA" id="ARBA00023136"/>
    </source>
</evidence>
<keyword evidence="2 6" id="KW-0812">Transmembrane</keyword>
<keyword evidence="5" id="KW-0175">Coiled coil</keyword>
<name>A0ABS6E9Q0_9FIRM</name>
<evidence type="ECO:0000256" key="5">
    <source>
        <dbReference type="SAM" id="Coils"/>
    </source>
</evidence>
<evidence type="ECO:0000256" key="3">
    <source>
        <dbReference type="ARBA" id="ARBA00022989"/>
    </source>
</evidence>
<dbReference type="RefSeq" id="WP_216521409.1">
    <property type="nucleotide sequence ID" value="NZ_JAHLPM010000017.1"/>
</dbReference>
<keyword evidence="9" id="KW-1185">Reference proteome</keyword>